<protein>
    <submittedName>
        <fullName evidence="2">Uncharacterized protein</fullName>
    </submittedName>
</protein>
<evidence type="ECO:0000313" key="2">
    <source>
        <dbReference type="EMBL" id="MXU95101.1"/>
    </source>
</evidence>
<sequence>MTQICTLFCSQFCARQLLILHPPATTCSPCALWNLSIHCRLRRQIVRHPLNWEPFSSGRRAEHKEASQARTFPDLVQIMCLETSESKILYPREEKWTIKEGREWSCANVTRNRAKTICNPGGRLFSALHTTTAHRLSSHSEYSVCIKLNCWSAYILLVAIHFVGDIVYLVAGFRGILL</sequence>
<feature type="transmembrane region" description="Helical" evidence="1">
    <location>
        <begin position="151"/>
        <end position="171"/>
    </location>
</feature>
<name>A0A6B0UZY8_IXORI</name>
<dbReference type="AlphaFoldDB" id="A0A6B0UZY8"/>
<organism evidence="2">
    <name type="scientific">Ixodes ricinus</name>
    <name type="common">Common tick</name>
    <name type="synonym">Acarus ricinus</name>
    <dbReference type="NCBI Taxonomy" id="34613"/>
    <lineage>
        <taxon>Eukaryota</taxon>
        <taxon>Metazoa</taxon>
        <taxon>Ecdysozoa</taxon>
        <taxon>Arthropoda</taxon>
        <taxon>Chelicerata</taxon>
        <taxon>Arachnida</taxon>
        <taxon>Acari</taxon>
        <taxon>Parasitiformes</taxon>
        <taxon>Ixodida</taxon>
        <taxon>Ixodoidea</taxon>
        <taxon>Ixodidae</taxon>
        <taxon>Ixodinae</taxon>
        <taxon>Ixodes</taxon>
    </lineage>
</organism>
<keyword evidence="1" id="KW-0472">Membrane</keyword>
<proteinExistence type="predicted"/>
<keyword evidence="1" id="KW-1133">Transmembrane helix</keyword>
<reference evidence="2" key="1">
    <citation type="submission" date="2019-12" db="EMBL/GenBank/DDBJ databases">
        <title>An insight into the sialome of adult female Ixodes ricinus ticks feeding for 6 days.</title>
        <authorList>
            <person name="Perner J."/>
            <person name="Ribeiro J.M.C."/>
        </authorList>
    </citation>
    <scope>NUCLEOTIDE SEQUENCE</scope>
    <source>
        <strain evidence="2">Semi-engorged</strain>
        <tissue evidence="2">Salivary glands</tissue>
    </source>
</reference>
<dbReference type="EMBL" id="GIFC01013018">
    <property type="protein sequence ID" value="MXU95101.1"/>
    <property type="molecule type" value="Transcribed_RNA"/>
</dbReference>
<keyword evidence="1" id="KW-0812">Transmembrane</keyword>
<evidence type="ECO:0000256" key="1">
    <source>
        <dbReference type="SAM" id="Phobius"/>
    </source>
</evidence>
<accession>A0A6B0UZY8</accession>